<dbReference type="RefSeq" id="WP_147169143.1">
    <property type="nucleotide sequence ID" value="NZ_VOOR01000057.1"/>
</dbReference>
<accession>A0A5C6RIJ4</accession>
<keyword evidence="4" id="KW-1185">Reference proteome</keyword>
<dbReference type="OrthoDB" id="9808374at2"/>
<dbReference type="Proteomes" id="UP000321580">
    <property type="component" value="Unassembled WGS sequence"/>
</dbReference>
<evidence type="ECO:0000256" key="2">
    <source>
        <dbReference type="SAM" id="SignalP"/>
    </source>
</evidence>
<reference evidence="3 4" key="1">
    <citation type="submission" date="2019-08" db="EMBL/GenBank/DDBJ databases">
        <title>Genome of Phaeodactylibacter luteus.</title>
        <authorList>
            <person name="Bowman J.P."/>
        </authorList>
    </citation>
    <scope>NUCLEOTIDE SEQUENCE [LARGE SCALE GENOMIC DNA]</scope>
    <source>
        <strain evidence="3 4">KCTC 42180</strain>
    </source>
</reference>
<gene>
    <name evidence="3" type="ORF">FRY97_18930</name>
</gene>
<feature type="chain" id="PRO_5022801701" evidence="2">
    <location>
        <begin position="25"/>
        <end position="202"/>
    </location>
</feature>
<comment type="caution">
    <text evidence="3">The sequence shown here is derived from an EMBL/GenBank/DDBJ whole genome shotgun (WGS) entry which is preliminary data.</text>
</comment>
<evidence type="ECO:0000256" key="1">
    <source>
        <dbReference type="SAM" id="MobiDB-lite"/>
    </source>
</evidence>
<dbReference type="InterPro" id="IPR021314">
    <property type="entry name" value="DUF2911"/>
</dbReference>
<name>A0A5C6RIJ4_9BACT</name>
<feature type="region of interest" description="Disordered" evidence="1">
    <location>
        <begin position="24"/>
        <end position="71"/>
    </location>
</feature>
<feature type="compositionally biased region" description="Acidic residues" evidence="1">
    <location>
        <begin position="38"/>
        <end position="52"/>
    </location>
</feature>
<feature type="signal peptide" evidence="2">
    <location>
        <begin position="1"/>
        <end position="24"/>
    </location>
</feature>
<dbReference type="Pfam" id="PF11138">
    <property type="entry name" value="DUF2911"/>
    <property type="match status" value="1"/>
</dbReference>
<proteinExistence type="predicted"/>
<dbReference type="EMBL" id="VOOR01000057">
    <property type="protein sequence ID" value="TXB61490.1"/>
    <property type="molecule type" value="Genomic_DNA"/>
</dbReference>
<keyword evidence="2" id="KW-0732">Signal</keyword>
<protein>
    <submittedName>
        <fullName evidence="3">DUF2911 domain-containing protein</fullName>
    </submittedName>
</protein>
<evidence type="ECO:0000313" key="4">
    <source>
        <dbReference type="Proteomes" id="UP000321580"/>
    </source>
</evidence>
<dbReference type="AlphaFoldDB" id="A0A5C6RIJ4"/>
<organism evidence="3 4">
    <name type="scientific">Phaeodactylibacter luteus</name>
    <dbReference type="NCBI Taxonomy" id="1564516"/>
    <lineage>
        <taxon>Bacteria</taxon>
        <taxon>Pseudomonadati</taxon>
        <taxon>Bacteroidota</taxon>
        <taxon>Saprospiria</taxon>
        <taxon>Saprospirales</taxon>
        <taxon>Haliscomenobacteraceae</taxon>
        <taxon>Phaeodactylibacter</taxon>
    </lineage>
</organism>
<dbReference type="PROSITE" id="PS51257">
    <property type="entry name" value="PROKAR_LIPOPROTEIN"/>
    <property type="match status" value="1"/>
</dbReference>
<evidence type="ECO:0000313" key="3">
    <source>
        <dbReference type="EMBL" id="TXB61490.1"/>
    </source>
</evidence>
<sequence>MMKRNLSFLALLLLLGLASCSGNSSNETASDAATEETATADDEAATDEEPEEDKTQRKSPPKTAEGTIGTATVTVNYGSPSMRGRAIFGELIQYNEIWRTGANEATTVSFSTDVMVEGQEVAAGTYALFTIPGAEKWTIILNKNTEQWGAYDYDESLDALRAEVTPQPLDEAVEALEFAVGADAVTLKWENTEVSFKVSTAS</sequence>
<feature type="compositionally biased region" description="Low complexity" evidence="1">
    <location>
        <begin position="24"/>
        <end position="37"/>
    </location>
</feature>